<evidence type="ECO:0000256" key="1">
    <source>
        <dbReference type="SAM" id="MobiDB-lite"/>
    </source>
</evidence>
<feature type="transmembrane region" description="Helical" evidence="2">
    <location>
        <begin position="429"/>
        <end position="449"/>
    </location>
</feature>
<dbReference type="Pfam" id="PF13962">
    <property type="entry name" value="PGG"/>
    <property type="match status" value="1"/>
</dbReference>
<comment type="caution">
    <text evidence="4">The sequence shown here is derived from an EMBL/GenBank/DDBJ whole genome shotgun (WGS) entry which is preliminary data.</text>
</comment>
<evidence type="ECO:0000259" key="3">
    <source>
        <dbReference type="Pfam" id="PF13962"/>
    </source>
</evidence>
<keyword evidence="2" id="KW-0812">Transmembrane</keyword>
<keyword evidence="5" id="KW-1185">Reference proteome</keyword>
<dbReference type="GO" id="GO:0016020">
    <property type="term" value="C:membrane"/>
    <property type="evidence" value="ECO:0007669"/>
    <property type="project" value="TreeGrafter"/>
</dbReference>
<feature type="compositionally biased region" description="Polar residues" evidence="1">
    <location>
        <begin position="50"/>
        <end position="62"/>
    </location>
</feature>
<keyword evidence="2" id="KW-1133">Transmembrane helix</keyword>
<protein>
    <recommendedName>
        <fullName evidence="3">PGG domain-containing protein</fullName>
    </recommendedName>
</protein>
<proteinExistence type="predicted"/>
<feature type="compositionally biased region" description="Polar residues" evidence="1">
    <location>
        <begin position="1"/>
        <end position="10"/>
    </location>
</feature>
<dbReference type="PANTHER" id="PTHR24177:SF365">
    <property type="entry name" value="ANKYRIN REPEAT-CONTAINING PROTEIN NPR4-LIKE ISOFORM X1"/>
    <property type="match status" value="1"/>
</dbReference>
<sequence>MVEAASSTQPDNKEISEMPGEESTVEQSAFSTQSTVVGEQSAVEKKRQQLSDNEGPASSPQPDIQELINEMFEKVDSIQSNVYGEQSSVKKKRQHLAEYEDILKKLSQKVASDCRVDLARYQPLWMAVYDKNMKAVEDFINKNLETILDAHIDESGSTIFHLIVQLPATELTEALTKKLVSKVHANSLVEQTNIFRLTALHTAAGVGNTKAVELLVKKNKDLLTKRSCVGWLPLSFAIVSGRYKDTVEYLLSDPEGRIENFADKFPLDSADVLFQLIRANHIDLAFGFLNQNPKLADRDQNPDWKKTLYLLAGKDTELPTGKLVPSSRVPGAVLQMQLELQWFKTVEDVFHPSIQEQRNSNRKKPREVFTEEHGKLVKEGEKWMKGTATSCSVVAALIITVAFATAYTFPGSINGEGVPNFFPKTSFKVFLVSIALALFSSTASVQMFLGILTSRYAEEDFLESLPKKLIIGLVTLLFSIATMMLAFASTFHIFLHQPWKWVTFLMAILGIIPVTLFALMQFPLLLDIYKFTYGHTFLRPMK</sequence>
<dbReference type="InterPro" id="IPR002110">
    <property type="entry name" value="Ankyrin_rpt"/>
</dbReference>
<dbReference type="Proteomes" id="UP000323000">
    <property type="component" value="Chromosome 2"/>
</dbReference>
<dbReference type="AlphaFoldDB" id="A0A5C7IH30"/>
<dbReference type="EMBL" id="VAHF01000002">
    <property type="protein sequence ID" value="TXG68378.1"/>
    <property type="molecule type" value="Genomic_DNA"/>
</dbReference>
<dbReference type="PANTHER" id="PTHR24177">
    <property type="entry name" value="CASKIN"/>
    <property type="match status" value="1"/>
</dbReference>
<dbReference type="InterPro" id="IPR026961">
    <property type="entry name" value="PGG_dom"/>
</dbReference>
<feature type="compositionally biased region" description="Polar residues" evidence="1">
    <location>
        <begin position="25"/>
        <end position="38"/>
    </location>
</feature>
<dbReference type="InterPro" id="IPR036770">
    <property type="entry name" value="Ankyrin_rpt-contain_sf"/>
</dbReference>
<dbReference type="Pfam" id="PF12796">
    <property type="entry name" value="Ank_2"/>
    <property type="match status" value="1"/>
</dbReference>
<organism evidence="4 5">
    <name type="scientific">Acer yangbiense</name>
    <dbReference type="NCBI Taxonomy" id="1000413"/>
    <lineage>
        <taxon>Eukaryota</taxon>
        <taxon>Viridiplantae</taxon>
        <taxon>Streptophyta</taxon>
        <taxon>Embryophyta</taxon>
        <taxon>Tracheophyta</taxon>
        <taxon>Spermatophyta</taxon>
        <taxon>Magnoliopsida</taxon>
        <taxon>eudicotyledons</taxon>
        <taxon>Gunneridae</taxon>
        <taxon>Pentapetalae</taxon>
        <taxon>rosids</taxon>
        <taxon>malvids</taxon>
        <taxon>Sapindales</taxon>
        <taxon>Sapindaceae</taxon>
        <taxon>Hippocastanoideae</taxon>
        <taxon>Acereae</taxon>
        <taxon>Acer</taxon>
    </lineage>
</organism>
<reference evidence="5" key="1">
    <citation type="journal article" date="2019" name="Gigascience">
        <title>De novo genome assembly of the endangered Acer yangbiense, a plant species with extremely small populations endemic to Yunnan Province, China.</title>
        <authorList>
            <person name="Yang J."/>
            <person name="Wariss H.M."/>
            <person name="Tao L."/>
            <person name="Zhang R."/>
            <person name="Yun Q."/>
            <person name="Hollingsworth P."/>
            <person name="Dao Z."/>
            <person name="Luo G."/>
            <person name="Guo H."/>
            <person name="Ma Y."/>
            <person name="Sun W."/>
        </authorList>
    </citation>
    <scope>NUCLEOTIDE SEQUENCE [LARGE SCALE GENOMIC DNA]</scope>
    <source>
        <strain evidence="5">cv. Malutang</strain>
    </source>
</reference>
<gene>
    <name evidence="4" type="ORF">EZV62_003313</name>
</gene>
<keyword evidence="2" id="KW-0472">Membrane</keyword>
<dbReference type="SUPFAM" id="SSF48403">
    <property type="entry name" value="Ankyrin repeat"/>
    <property type="match status" value="1"/>
</dbReference>
<feature type="region of interest" description="Disordered" evidence="1">
    <location>
        <begin position="1"/>
        <end position="62"/>
    </location>
</feature>
<feature type="transmembrane region" description="Helical" evidence="2">
    <location>
        <begin position="388"/>
        <end position="409"/>
    </location>
</feature>
<feature type="transmembrane region" description="Helical" evidence="2">
    <location>
        <begin position="501"/>
        <end position="520"/>
    </location>
</feature>
<feature type="transmembrane region" description="Helical" evidence="2">
    <location>
        <begin position="469"/>
        <end position="495"/>
    </location>
</feature>
<accession>A0A5C7IH30</accession>
<feature type="domain" description="PGG" evidence="3">
    <location>
        <begin position="381"/>
        <end position="492"/>
    </location>
</feature>
<dbReference type="Gene3D" id="1.25.40.20">
    <property type="entry name" value="Ankyrin repeat-containing domain"/>
    <property type="match status" value="1"/>
</dbReference>
<evidence type="ECO:0000313" key="4">
    <source>
        <dbReference type="EMBL" id="TXG68378.1"/>
    </source>
</evidence>
<name>A0A5C7IH30_9ROSI</name>
<evidence type="ECO:0000313" key="5">
    <source>
        <dbReference type="Proteomes" id="UP000323000"/>
    </source>
</evidence>
<dbReference type="OrthoDB" id="1652385at2759"/>
<evidence type="ECO:0000256" key="2">
    <source>
        <dbReference type="SAM" id="Phobius"/>
    </source>
</evidence>